<feature type="transmembrane region" description="Helical" evidence="2">
    <location>
        <begin position="313"/>
        <end position="334"/>
    </location>
</feature>
<feature type="compositionally biased region" description="Low complexity" evidence="1">
    <location>
        <begin position="501"/>
        <end position="518"/>
    </location>
</feature>
<feature type="transmembrane region" description="Helical" evidence="2">
    <location>
        <begin position="346"/>
        <end position="364"/>
    </location>
</feature>
<feature type="region of interest" description="Disordered" evidence="1">
    <location>
        <begin position="1"/>
        <end position="99"/>
    </location>
</feature>
<feature type="transmembrane region" description="Helical" evidence="2">
    <location>
        <begin position="193"/>
        <end position="214"/>
    </location>
</feature>
<dbReference type="InterPro" id="IPR029052">
    <property type="entry name" value="Metallo-depent_PP-like"/>
</dbReference>
<evidence type="ECO:0000259" key="3">
    <source>
        <dbReference type="Pfam" id="PF00149"/>
    </source>
</evidence>
<organism evidence="4 5">
    <name type="scientific">Occultella gossypii</name>
    <dbReference type="NCBI Taxonomy" id="2800820"/>
    <lineage>
        <taxon>Bacteria</taxon>
        <taxon>Bacillati</taxon>
        <taxon>Actinomycetota</taxon>
        <taxon>Actinomycetes</taxon>
        <taxon>Micrococcales</taxon>
        <taxon>Ruaniaceae</taxon>
        <taxon>Occultella</taxon>
    </lineage>
</organism>
<gene>
    <name evidence="4" type="ORF">KCQ71_03330</name>
</gene>
<name>A0ABS7S795_9MICO</name>
<keyword evidence="5" id="KW-1185">Reference proteome</keyword>
<feature type="domain" description="Calcineurin-like phosphoesterase" evidence="3">
    <location>
        <begin position="547"/>
        <end position="715"/>
    </location>
</feature>
<evidence type="ECO:0000313" key="4">
    <source>
        <dbReference type="EMBL" id="MBZ2195176.1"/>
    </source>
</evidence>
<feature type="compositionally biased region" description="Acidic residues" evidence="1">
    <location>
        <begin position="519"/>
        <end position="540"/>
    </location>
</feature>
<feature type="compositionally biased region" description="Polar residues" evidence="1">
    <location>
        <begin position="442"/>
        <end position="453"/>
    </location>
</feature>
<evidence type="ECO:0000256" key="1">
    <source>
        <dbReference type="SAM" id="MobiDB-lite"/>
    </source>
</evidence>
<reference evidence="4 5" key="1">
    <citation type="submission" date="2021-04" db="EMBL/GenBank/DDBJ databases">
        <title>Ruania sp. nov., isolated from sandy soil of mangrove forest.</title>
        <authorList>
            <person name="Ge X."/>
            <person name="Huang R."/>
            <person name="Liu W."/>
        </authorList>
    </citation>
    <scope>NUCLEOTIDE SEQUENCE [LARGE SCALE GENOMIC DNA]</scope>
    <source>
        <strain evidence="4 5">N2-46</strain>
    </source>
</reference>
<feature type="region of interest" description="Disordered" evidence="1">
    <location>
        <begin position="436"/>
        <end position="540"/>
    </location>
</feature>
<dbReference type="SUPFAM" id="SSF56300">
    <property type="entry name" value="Metallo-dependent phosphatases"/>
    <property type="match status" value="1"/>
</dbReference>
<feature type="compositionally biased region" description="Low complexity" evidence="1">
    <location>
        <begin position="458"/>
        <end position="487"/>
    </location>
</feature>
<accession>A0ABS7S795</accession>
<feature type="compositionally biased region" description="Low complexity" evidence="1">
    <location>
        <begin position="87"/>
        <end position="99"/>
    </location>
</feature>
<sequence length="805" mass="81458">MSDKPNESDDERNPGDVNEPSAAADPDGIGAQDSDSSGPDAAGTADRADRVTGELPEGDASVAEDSDQSVARQGDRDAAAEVERDVAAAGPTGDDAGTAADAAVAGADGIDDDAGTAADAAVAGADAIDDEAGTAADAAVAGTDATDDAAIATAGAGAPTKADGASDTDGAAAPPRHRFEWWHRQRPRTRRTIRAVVAFVLTGLLSLLAGVMTADYEGSLGPHRADYSVRLNGEVTVDMGPLGALIVDSPLPLNLGVDVLVKEIPIELSTPQTDPVVGLTSDLTSYSQFLANPEAAISDAAYGLVLDVVSRWILYWSVLLVGAALGRLAAHGVLRDAVKSAWARQGVPAVSVALAVVLVGLPLVEATQTSGGVGRTSRILADTPLAEARITGRLATLVDHYGGYVVDAIDDNTEFYARAQTNLEAAYAAEADPIAPAEGETPQESPSGESGTEPTDLASDASTDGGDATDQGGSTGTDGATSGDGSAEPGDSPSGADAESTDGPGADADATGAAADATDGTDDSATDDSATDDADATESEPELVTMLLVSDLHCNVGMAPVVGAAVTASESSLVLNAGDTVMGGTSVESYCVNAFARGVPDGVPVVVSDGNHDSVTTADQEANAGWTVLHGEPVDVQGIRILGDTDPTLTSLGAPTRPEREETINQMGNRISQLACQLQEDDEPVDIVLIHSPFAGRQSVEAGCATLSISGHLHRQVGPRQLGLGLQYTSASTAGAGSGTPTIGPLQNPSVMTVIRWDPEAGLPVDYRLITIDPDASVDISEWFAFPETPETFVSGDAEGDPADG</sequence>
<dbReference type="Proteomes" id="UP000826651">
    <property type="component" value="Unassembled WGS sequence"/>
</dbReference>
<keyword evidence="2" id="KW-0472">Membrane</keyword>
<keyword evidence="2" id="KW-0812">Transmembrane</keyword>
<dbReference type="Pfam" id="PF00149">
    <property type="entry name" value="Metallophos"/>
    <property type="match status" value="1"/>
</dbReference>
<feature type="region of interest" description="Disordered" evidence="1">
    <location>
        <begin position="156"/>
        <end position="177"/>
    </location>
</feature>
<feature type="compositionally biased region" description="Basic and acidic residues" evidence="1">
    <location>
        <begin position="1"/>
        <end position="14"/>
    </location>
</feature>
<feature type="compositionally biased region" description="Basic and acidic residues" evidence="1">
    <location>
        <begin position="73"/>
        <end position="86"/>
    </location>
</feature>
<evidence type="ECO:0000256" key="2">
    <source>
        <dbReference type="SAM" id="Phobius"/>
    </source>
</evidence>
<dbReference type="EMBL" id="JAGSHT010000003">
    <property type="protein sequence ID" value="MBZ2195176.1"/>
    <property type="molecule type" value="Genomic_DNA"/>
</dbReference>
<protein>
    <submittedName>
        <fullName evidence="4">Metallophosphoesterase</fullName>
    </submittedName>
</protein>
<dbReference type="InterPro" id="IPR004843">
    <property type="entry name" value="Calcineurin-like_PHP"/>
</dbReference>
<feature type="compositionally biased region" description="Low complexity" evidence="1">
    <location>
        <begin position="156"/>
        <end position="173"/>
    </location>
</feature>
<dbReference type="RefSeq" id="WP_223402832.1">
    <property type="nucleotide sequence ID" value="NZ_JAGSHT010000003.1"/>
</dbReference>
<evidence type="ECO:0000313" key="5">
    <source>
        <dbReference type="Proteomes" id="UP000826651"/>
    </source>
</evidence>
<comment type="caution">
    <text evidence="4">The sequence shown here is derived from an EMBL/GenBank/DDBJ whole genome shotgun (WGS) entry which is preliminary data.</text>
</comment>
<proteinExistence type="predicted"/>
<keyword evidence="2" id="KW-1133">Transmembrane helix</keyword>
<dbReference type="Gene3D" id="3.60.21.10">
    <property type="match status" value="1"/>
</dbReference>